<dbReference type="FunFam" id="3.10.450.50:FF:000003">
    <property type="entry name" value="Nuclear transport factor 2 family protein"/>
    <property type="match status" value="1"/>
</dbReference>
<evidence type="ECO:0000256" key="2">
    <source>
        <dbReference type="SAM" id="MobiDB-lite"/>
    </source>
</evidence>
<feature type="region of interest" description="Disordered" evidence="2">
    <location>
        <begin position="259"/>
        <end position="293"/>
    </location>
</feature>
<dbReference type="Pfam" id="PF02136">
    <property type="entry name" value="NTF2"/>
    <property type="match status" value="1"/>
</dbReference>
<protein>
    <recommendedName>
        <fullName evidence="3">NTF2 domain-containing protein</fullName>
    </recommendedName>
</protein>
<dbReference type="InterPro" id="IPR035979">
    <property type="entry name" value="RBD_domain_sf"/>
</dbReference>
<dbReference type="PANTHER" id="PTHR10693:SF75">
    <property type="entry name" value="NUCLEAR TRANSPORT FACTOR 2"/>
    <property type="match status" value="1"/>
</dbReference>
<dbReference type="InterPro" id="IPR002075">
    <property type="entry name" value="NTF2_dom"/>
</dbReference>
<keyword evidence="1" id="KW-0694">RNA-binding</keyword>
<dbReference type="Gene3D" id="3.10.450.50">
    <property type="match status" value="1"/>
</dbReference>
<dbReference type="CDD" id="cd00780">
    <property type="entry name" value="NTF2"/>
    <property type="match status" value="1"/>
</dbReference>
<dbReference type="InterPro" id="IPR012677">
    <property type="entry name" value="Nucleotide-bd_a/b_plait_sf"/>
</dbReference>
<evidence type="ECO:0000313" key="4">
    <source>
        <dbReference type="EMBL" id="KAL3636550.1"/>
    </source>
</evidence>
<reference evidence="5" key="1">
    <citation type="journal article" date="2024" name="IScience">
        <title>Strigolactones Initiate the Formation of Haustorium-like Structures in Castilleja.</title>
        <authorList>
            <person name="Buerger M."/>
            <person name="Peterson D."/>
            <person name="Chory J."/>
        </authorList>
    </citation>
    <scope>NUCLEOTIDE SEQUENCE [LARGE SCALE GENOMIC DNA]</scope>
</reference>
<dbReference type="SUPFAM" id="SSF54427">
    <property type="entry name" value="NTF2-like"/>
    <property type="match status" value="1"/>
</dbReference>
<dbReference type="Proteomes" id="UP001632038">
    <property type="component" value="Unassembled WGS sequence"/>
</dbReference>
<evidence type="ECO:0000256" key="1">
    <source>
        <dbReference type="ARBA" id="ARBA00022884"/>
    </source>
</evidence>
<gene>
    <name evidence="4" type="ORF">CASFOL_018849</name>
</gene>
<dbReference type="CDD" id="cd00590">
    <property type="entry name" value="RRM_SF"/>
    <property type="match status" value="1"/>
</dbReference>
<comment type="caution">
    <text evidence="4">The sequence shown here is derived from an EMBL/GenBank/DDBJ whole genome shotgun (WGS) entry which is preliminary data.</text>
</comment>
<dbReference type="Pfam" id="PF00076">
    <property type="entry name" value="RRM_1"/>
    <property type="match status" value="1"/>
</dbReference>
<keyword evidence="5" id="KW-1185">Reference proteome</keyword>
<name>A0ABD3D6I0_9LAMI</name>
<accession>A0ABD3D6I0</accession>
<dbReference type="SUPFAM" id="SSF54928">
    <property type="entry name" value="RNA-binding domain, RBD"/>
    <property type="match status" value="1"/>
</dbReference>
<feature type="region of interest" description="Disordered" evidence="2">
    <location>
        <begin position="158"/>
        <end position="229"/>
    </location>
</feature>
<dbReference type="InterPro" id="IPR032710">
    <property type="entry name" value="NTF2-like_dom_sf"/>
</dbReference>
<dbReference type="Gene3D" id="3.30.70.330">
    <property type="match status" value="1"/>
</dbReference>
<dbReference type="InterPro" id="IPR039539">
    <property type="entry name" value="Ras_GTPase_bind_prot"/>
</dbReference>
<feature type="compositionally biased region" description="Polar residues" evidence="2">
    <location>
        <begin position="206"/>
        <end position="225"/>
    </location>
</feature>
<dbReference type="InterPro" id="IPR018222">
    <property type="entry name" value="Nuclear_transport_factor_2_euk"/>
</dbReference>
<dbReference type="PANTHER" id="PTHR10693">
    <property type="entry name" value="RAS GTPASE-ACTIVATING PROTEIN-BINDING PROTEIN"/>
    <property type="match status" value="1"/>
</dbReference>
<dbReference type="InterPro" id="IPR000504">
    <property type="entry name" value="RRM_dom"/>
</dbReference>
<dbReference type="GO" id="GO:0005737">
    <property type="term" value="C:cytoplasm"/>
    <property type="evidence" value="ECO:0007669"/>
    <property type="project" value="UniProtKB-ARBA"/>
</dbReference>
<feature type="compositionally biased region" description="Basic and acidic residues" evidence="2">
    <location>
        <begin position="182"/>
        <end position="201"/>
    </location>
</feature>
<evidence type="ECO:0000313" key="5">
    <source>
        <dbReference type="Proteomes" id="UP001632038"/>
    </source>
</evidence>
<evidence type="ECO:0000259" key="3">
    <source>
        <dbReference type="PROSITE" id="PS50177"/>
    </source>
</evidence>
<organism evidence="4 5">
    <name type="scientific">Castilleja foliolosa</name>
    <dbReference type="NCBI Taxonomy" id="1961234"/>
    <lineage>
        <taxon>Eukaryota</taxon>
        <taxon>Viridiplantae</taxon>
        <taxon>Streptophyta</taxon>
        <taxon>Embryophyta</taxon>
        <taxon>Tracheophyta</taxon>
        <taxon>Spermatophyta</taxon>
        <taxon>Magnoliopsida</taxon>
        <taxon>eudicotyledons</taxon>
        <taxon>Gunneridae</taxon>
        <taxon>Pentapetalae</taxon>
        <taxon>asterids</taxon>
        <taxon>lamiids</taxon>
        <taxon>Lamiales</taxon>
        <taxon>Orobanchaceae</taxon>
        <taxon>Pedicularideae</taxon>
        <taxon>Castillejinae</taxon>
        <taxon>Castilleja</taxon>
    </lineage>
</organism>
<dbReference type="GO" id="GO:0003723">
    <property type="term" value="F:RNA binding"/>
    <property type="evidence" value="ECO:0007669"/>
    <property type="project" value="UniProtKB-KW"/>
</dbReference>
<sequence>MAVQTANPPEAPRAEVVGNAFVEQHYHILHHSPELVYRFYQDTSVLSRPDSNCLMTTVKSINEKICSLDCKNYKAEIKTADSQGSFKEGVIVLVTGCLTGKDNLRRKFTQTFFLAPQDKGYYVLNDVFRYVEESEPNTSTEVGIVIDDTLSTFLTQNPEPAQVVDPPKPDQATPTVQDTETVEDKENEQVIDGTSHDRDIVVETGSHLNKNHASASEDSVTSVSQEDAPKKSYASIVSSQTNMGPLKVYVPAGTGRLASAKTQKPSVNPASEASAPEASQNHAPVDAPKSNDAEDEVAELEVVFNKIGPIKQNGVQVRNNQQQGFCFGFVEFQEFYSMQSAIKASPITIGDRQAAVEIKRTTTRVGNGRGRFTSPRGGFRGNNIFSGRGNFNGGRTYVRSDSFRGRGGNFNGGQARWRNLSTRKREGQYPSKSEFEFDLKLDASYILFGGNFDFSVFHCLCVISWCIQFDFSVSIKLSVNLV</sequence>
<dbReference type="EMBL" id="JAVIJP010000026">
    <property type="protein sequence ID" value="KAL3636550.1"/>
    <property type="molecule type" value="Genomic_DNA"/>
</dbReference>
<proteinExistence type="predicted"/>
<feature type="domain" description="NTF2" evidence="3">
    <location>
        <begin position="17"/>
        <end position="130"/>
    </location>
</feature>
<dbReference type="PROSITE" id="PS50177">
    <property type="entry name" value="NTF2_DOMAIN"/>
    <property type="match status" value="1"/>
</dbReference>
<dbReference type="AlphaFoldDB" id="A0ABD3D6I0"/>
<feature type="compositionally biased region" description="Low complexity" evidence="2">
    <location>
        <begin position="269"/>
        <end position="279"/>
    </location>
</feature>